<keyword evidence="6 11" id="KW-0808">Transferase</keyword>
<dbReference type="UniPathway" id="UPA00140">
    <property type="reaction ID" value="UER00205"/>
</dbReference>
<evidence type="ECO:0000259" key="12">
    <source>
        <dbReference type="Pfam" id="PF01583"/>
    </source>
</evidence>
<proteinExistence type="inferred from homology"/>
<dbReference type="PANTHER" id="PTHR11055">
    <property type="entry name" value="BIFUNCTIONAL 3'-PHOSPHOADENOSINE 5'-PHOSPHOSULFATE SYNTHASE"/>
    <property type="match status" value="1"/>
</dbReference>
<evidence type="ECO:0000256" key="5">
    <source>
        <dbReference type="ARBA" id="ARBA00018163"/>
    </source>
</evidence>
<dbReference type="OrthoDB" id="506431at2759"/>
<evidence type="ECO:0000256" key="7">
    <source>
        <dbReference type="ARBA" id="ARBA00022741"/>
    </source>
</evidence>
<evidence type="ECO:0000256" key="1">
    <source>
        <dbReference type="ARBA" id="ARBA00001823"/>
    </source>
</evidence>
<comment type="caution">
    <text evidence="13">The sequence shown here is derived from an EMBL/GenBank/DDBJ whole genome shotgun (WGS) entry which is preliminary data.</text>
</comment>
<dbReference type="GO" id="GO:0004020">
    <property type="term" value="F:adenylylsulfate kinase activity"/>
    <property type="evidence" value="ECO:0007669"/>
    <property type="project" value="UniProtKB-EC"/>
</dbReference>
<protein>
    <recommendedName>
        <fullName evidence="5 11">Adenylyl-sulfate kinase</fullName>
        <ecNumber evidence="4 11">2.7.1.25</ecNumber>
    </recommendedName>
</protein>
<name>A0A2S5B8Y9_9BASI</name>
<comment type="similarity">
    <text evidence="3 11">Belongs to the APS kinase family.</text>
</comment>
<gene>
    <name evidence="13" type="ORF">BMF94_3573</name>
</gene>
<dbReference type="GO" id="GO:0000103">
    <property type="term" value="P:sulfate assimilation"/>
    <property type="evidence" value="ECO:0007669"/>
    <property type="project" value="InterPro"/>
</dbReference>
<dbReference type="EC" id="2.7.1.25" evidence="4 11"/>
<evidence type="ECO:0000313" key="13">
    <source>
        <dbReference type="EMBL" id="POY73240.1"/>
    </source>
</evidence>
<dbReference type="GO" id="GO:0019344">
    <property type="term" value="P:cysteine biosynthetic process"/>
    <property type="evidence" value="ECO:0007669"/>
    <property type="project" value="UniProtKB-KW"/>
</dbReference>
<dbReference type="STRING" id="741276.A0A2S5B8Y9"/>
<keyword evidence="10" id="KW-0028">Amino-acid biosynthesis</keyword>
<dbReference type="NCBIfam" id="TIGR00455">
    <property type="entry name" value="apsK"/>
    <property type="match status" value="1"/>
</dbReference>
<reference evidence="13 14" key="1">
    <citation type="journal article" date="2018" name="Front. Microbiol.">
        <title>Prospects for Fungal Bioremediation of Acidic Radioactive Waste Sites: Characterization and Genome Sequence of Rhodotorula taiwanensis MD1149.</title>
        <authorList>
            <person name="Tkavc R."/>
            <person name="Matrosova V.Y."/>
            <person name="Grichenko O.E."/>
            <person name="Gostincar C."/>
            <person name="Volpe R.P."/>
            <person name="Klimenkova P."/>
            <person name="Gaidamakova E.K."/>
            <person name="Zhou C.E."/>
            <person name="Stewart B.J."/>
            <person name="Lyman M.G."/>
            <person name="Malfatti S.A."/>
            <person name="Rubinfeld B."/>
            <person name="Courtot M."/>
            <person name="Singh J."/>
            <person name="Dalgard C.L."/>
            <person name="Hamilton T."/>
            <person name="Frey K.G."/>
            <person name="Gunde-Cimerman N."/>
            <person name="Dugan L."/>
            <person name="Daly M.J."/>
        </authorList>
    </citation>
    <scope>NUCLEOTIDE SEQUENCE [LARGE SCALE GENOMIC DNA]</scope>
    <source>
        <strain evidence="13 14">MD1149</strain>
    </source>
</reference>
<organism evidence="13 14">
    <name type="scientific">Rhodotorula taiwanensis</name>
    <dbReference type="NCBI Taxonomy" id="741276"/>
    <lineage>
        <taxon>Eukaryota</taxon>
        <taxon>Fungi</taxon>
        <taxon>Dikarya</taxon>
        <taxon>Basidiomycota</taxon>
        <taxon>Pucciniomycotina</taxon>
        <taxon>Microbotryomycetes</taxon>
        <taxon>Sporidiobolales</taxon>
        <taxon>Sporidiobolaceae</taxon>
        <taxon>Rhodotorula</taxon>
    </lineage>
</organism>
<dbReference type="Pfam" id="PF01583">
    <property type="entry name" value="APS_kinase"/>
    <property type="match status" value="1"/>
</dbReference>
<evidence type="ECO:0000256" key="6">
    <source>
        <dbReference type="ARBA" id="ARBA00022679"/>
    </source>
</evidence>
<keyword evidence="9 11" id="KW-0067">ATP-binding</keyword>
<dbReference type="CDD" id="cd02027">
    <property type="entry name" value="APSK"/>
    <property type="match status" value="1"/>
</dbReference>
<evidence type="ECO:0000256" key="8">
    <source>
        <dbReference type="ARBA" id="ARBA00022777"/>
    </source>
</evidence>
<sequence>MAAPISQNIVWHEGVSQEQREELTGQRGVTIWFTGLSASGKSTLACALELELLQRKKRAFRLDGDNVRFGLNKDLGFSPKDREENIRRVGEVAKLVASSCTATLTAFISPYLADRALARKIHEESKIPFLEVFVDAPLEEVEKRDPKGLYAKARAGIIKEFTGITAPYEAPERPELHIKTAETSIEQGVAVIVKYLEDNKFI</sequence>
<dbReference type="FunFam" id="3.40.50.300:FF:000212">
    <property type="entry name" value="Adenylyl-sulfate kinase"/>
    <property type="match status" value="1"/>
</dbReference>
<evidence type="ECO:0000256" key="10">
    <source>
        <dbReference type="ARBA" id="ARBA00023192"/>
    </source>
</evidence>
<dbReference type="AlphaFoldDB" id="A0A2S5B8Y9"/>
<comment type="function">
    <text evidence="11">Catalyzes the synthesis of activated sulfate.</text>
</comment>
<comment type="catalytic activity">
    <reaction evidence="1 11">
        <text>adenosine 5'-phosphosulfate + ATP = 3'-phosphoadenylyl sulfate + ADP + H(+)</text>
        <dbReference type="Rhea" id="RHEA:24152"/>
        <dbReference type="ChEBI" id="CHEBI:15378"/>
        <dbReference type="ChEBI" id="CHEBI:30616"/>
        <dbReference type="ChEBI" id="CHEBI:58243"/>
        <dbReference type="ChEBI" id="CHEBI:58339"/>
        <dbReference type="ChEBI" id="CHEBI:456216"/>
        <dbReference type="EC" id="2.7.1.25"/>
    </reaction>
</comment>
<dbReference type="InterPro" id="IPR027417">
    <property type="entry name" value="P-loop_NTPase"/>
</dbReference>
<keyword evidence="14" id="KW-1185">Reference proteome</keyword>
<dbReference type="NCBIfam" id="NF003013">
    <property type="entry name" value="PRK03846.1"/>
    <property type="match status" value="1"/>
</dbReference>
<evidence type="ECO:0000256" key="9">
    <source>
        <dbReference type="ARBA" id="ARBA00022840"/>
    </source>
</evidence>
<dbReference type="GO" id="GO:0070814">
    <property type="term" value="P:hydrogen sulfide biosynthetic process"/>
    <property type="evidence" value="ECO:0007669"/>
    <property type="project" value="UniProtKB-UniPathway"/>
</dbReference>
<accession>A0A2S5B8Y9</accession>
<dbReference type="PANTHER" id="PTHR11055:SF1">
    <property type="entry name" value="PAPS SYNTHETASE, ISOFORM D"/>
    <property type="match status" value="1"/>
</dbReference>
<dbReference type="EMBL" id="PJQD01000038">
    <property type="protein sequence ID" value="POY73240.1"/>
    <property type="molecule type" value="Genomic_DNA"/>
</dbReference>
<keyword evidence="10" id="KW-0198">Cysteine biosynthesis</keyword>
<comment type="pathway">
    <text evidence="2 11">Sulfur metabolism; hydrogen sulfide biosynthesis; sulfite from sulfate: step 2/3.</text>
</comment>
<evidence type="ECO:0000256" key="4">
    <source>
        <dbReference type="ARBA" id="ARBA00012121"/>
    </source>
</evidence>
<keyword evidence="7 11" id="KW-0547">Nucleotide-binding</keyword>
<evidence type="ECO:0000256" key="11">
    <source>
        <dbReference type="RuleBase" id="RU004347"/>
    </source>
</evidence>
<evidence type="ECO:0000256" key="2">
    <source>
        <dbReference type="ARBA" id="ARBA00004806"/>
    </source>
</evidence>
<evidence type="ECO:0000256" key="3">
    <source>
        <dbReference type="ARBA" id="ARBA00007008"/>
    </source>
</evidence>
<feature type="domain" description="APS kinase" evidence="12">
    <location>
        <begin position="27"/>
        <end position="179"/>
    </location>
</feature>
<dbReference type="SUPFAM" id="SSF52540">
    <property type="entry name" value="P-loop containing nucleoside triphosphate hydrolases"/>
    <property type="match status" value="1"/>
</dbReference>
<dbReference type="GO" id="GO:0005524">
    <property type="term" value="F:ATP binding"/>
    <property type="evidence" value="ECO:0007669"/>
    <property type="project" value="UniProtKB-KW"/>
</dbReference>
<dbReference type="Gene3D" id="3.40.50.300">
    <property type="entry name" value="P-loop containing nucleotide triphosphate hydrolases"/>
    <property type="match status" value="1"/>
</dbReference>
<keyword evidence="8 11" id="KW-0418">Kinase</keyword>
<dbReference type="Proteomes" id="UP000237144">
    <property type="component" value="Unassembled WGS sequence"/>
</dbReference>
<dbReference type="HAMAP" id="MF_00065">
    <property type="entry name" value="Adenylyl_sulf_kinase"/>
    <property type="match status" value="1"/>
</dbReference>
<dbReference type="InterPro" id="IPR002891">
    <property type="entry name" value="APS"/>
</dbReference>
<dbReference type="InterPro" id="IPR059117">
    <property type="entry name" value="APS_kinase_dom"/>
</dbReference>
<evidence type="ECO:0000313" key="14">
    <source>
        <dbReference type="Proteomes" id="UP000237144"/>
    </source>
</evidence>